<feature type="binding site" evidence="3">
    <location>
        <position position="263"/>
    </location>
    <ligand>
        <name>FAD</name>
        <dbReference type="ChEBI" id="CHEBI:57692"/>
    </ligand>
</feature>
<evidence type="ECO:0000259" key="6">
    <source>
        <dbReference type="PROSITE" id="PS00623"/>
    </source>
</evidence>
<dbReference type="AlphaFoldDB" id="A0AAD7MLX0"/>
<keyword evidence="3 4" id="KW-0274">FAD</keyword>
<dbReference type="PROSITE" id="PS00623">
    <property type="entry name" value="GMC_OXRED_1"/>
    <property type="match status" value="1"/>
</dbReference>
<dbReference type="InterPro" id="IPR036188">
    <property type="entry name" value="FAD/NAD-bd_sf"/>
</dbReference>
<dbReference type="PROSITE" id="PS00624">
    <property type="entry name" value="GMC_OXRED_2"/>
    <property type="match status" value="1"/>
</dbReference>
<keyword evidence="4" id="KW-0285">Flavoprotein</keyword>
<dbReference type="GO" id="GO:0016614">
    <property type="term" value="F:oxidoreductase activity, acting on CH-OH group of donors"/>
    <property type="evidence" value="ECO:0007669"/>
    <property type="project" value="InterPro"/>
</dbReference>
<reference evidence="8" key="1">
    <citation type="submission" date="2023-03" db="EMBL/GenBank/DDBJ databases">
        <title>Massive genome expansion in bonnet fungi (Mycena s.s.) driven by repeated elements and novel gene families across ecological guilds.</title>
        <authorList>
            <consortium name="Lawrence Berkeley National Laboratory"/>
            <person name="Harder C.B."/>
            <person name="Miyauchi S."/>
            <person name="Viragh M."/>
            <person name="Kuo A."/>
            <person name="Thoen E."/>
            <person name="Andreopoulos B."/>
            <person name="Lu D."/>
            <person name="Skrede I."/>
            <person name="Drula E."/>
            <person name="Henrissat B."/>
            <person name="Morin E."/>
            <person name="Kohler A."/>
            <person name="Barry K."/>
            <person name="LaButti K."/>
            <person name="Morin E."/>
            <person name="Salamov A."/>
            <person name="Lipzen A."/>
            <person name="Mereny Z."/>
            <person name="Hegedus B."/>
            <person name="Baldrian P."/>
            <person name="Stursova M."/>
            <person name="Weitz H."/>
            <person name="Taylor A."/>
            <person name="Grigoriev I.V."/>
            <person name="Nagy L.G."/>
            <person name="Martin F."/>
            <person name="Kauserud H."/>
        </authorList>
    </citation>
    <scope>NUCLEOTIDE SEQUENCE</scope>
    <source>
        <strain evidence="8">CBHHK182m</strain>
    </source>
</reference>
<feature type="domain" description="Glucose-methanol-choline oxidoreductase N-terminal" evidence="7">
    <location>
        <begin position="307"/>
        <end position="321"/>
    </location>
</feature>
<comment type="similarity">
    <text evidence="2 4">Belongs to the GMC oxidoreductase family.</text>
</comment>
<feature type="binding site" evidence="3">
    <location>
        <begin position="566"/>
        <end position="567"/>
    </location>
    <ligand>
        <name>FAD</name>
        <dbReference type="ChEBI" id="CHEBI:57692"/>
    </ligand>
</feature>
<keyword evidence="9" id="KW-1185">Reference proteome</keyword>
<dbReference type="Gene3D" id="3.50.50.60">
    <property type="entry name" value="FAD/NAD(P)-binding domain"/>
    <property type="match status" value="1"/>
</dbReference>
<dbReference type="SUPFAM" id="SSF54373">
    <property type="entry name" value="FAD-linked reductases, C-terminal domain"/>
    <property type="match status" value="1"/>
</dbReference>
<dbReference type="PANTHER" id="PTHR11552:SF78">
    <property type="entry name" value="GLUCOSE-METHANOL-CHOLINE OXIDOREDUCTASE N-TERMINAL DOMAIN-CONTAINING PROTEIN"/>
    <property type="match status" value="1"/>
</dbReference>
<dbReference type="SUPFAM" id="SSF51905">
    <property type="entry name" value="FAD/NAD(P)-binding domain"/>
    <property type="match status" value="1"/>
</dbReference>
<dbReference type="InterPro" id="IPR012132">
    <property type="entry name" value="GMC_OxRdtase"/>
</dbReference>
<dbReference type="Proteomes" id="UP001215598">
    <property type="component" value="Unassembled WGS sequence"/>
</dbReference>
<name>A0AAD7MLX0_9AGAR</name>
<evidence type="ECO:0000256" key="4">
    <source>
        <dbReference type="RuleBase" id="RU003968"/>
    </source>
</evidence>
<accession>A0AAD7MLX0</accession>
<evidence type="ECO:0000256" key="1">
    <source>
        <dbReference type="ARBA" id="ARBA00001974"/>
    </source>
</evidence>
<dbReference type="EMBL" id="JARKIB010000210">
    <property type="protein sequence ID" value="KAJ7723570.1"/>
    <property type="molecule type" value="Genomic_DNA"/>
</dbReference>
<dbReference type="InterPro" id="IPR000172">
    <property type="entry name" value="GMC_OxRdtase_N"/>
</dbReference>
<feature type="chain" id="PRO_5042168769" evidence="5">
    <location>
        <begin position="21"/>
        <end position="635"/>
    </location>
</feature>
<evidence type="ECO:0000313" key="8">
    <source>
        <dbReference type="EMBL" id="KAJ7723570.1"/>
    </source>
</evidence>
<evidence type="ECO:0000256" key="5">
    <source>
        <dbReference type="SAM" id="SignalP"/>
    </source>
</evidence>
<evidence type="ECO:0000256" key="3">
    <source>
        <dbReference type="PIRSR" id="PIRSR000137-2"/>
    </source>
</evidence>
<feature type="signal peptide" evidence="5">
    <location>
        <begin position="1"/>
        <end position="20"/>
    </location>
</feature>
<feature type="domain" description="Glucose-methanol-choline oxidoreductase N-terminal" evidence="6">
    <location>
        <begin position="112"/>
        <end position="135"/>
    </location>
</feature>
<sequence>MFSRLRSLLLVSVLIGSGSAFLAPQVTVSPEYDIILAGGGAAASIIAGSLSAAAPSLKILVLEGGPTTRDKLEHIQPARYFSHLSPYSTTEQFVVSSPSDAVAGRSIVIPVGKCIGGGSSVNFMLYNRASASDYDDWEVEYSNPGWGSKVLIPLLIKAETYEVNTPANPSAATHGNSGPLHVSYGGNGILPIAQQFLNIGPQVEKNRPLGPDGNDFTNKSINVFYRMPKWIGGVNGTRSDAPHHYLYTQQGNPNLVVSEGSRVTRVLFDSTLTATGVEFVYDKHVFPDYDPTPKQVTASKLVVLAAGAMGTPQILERSGIGAASILKSVGVKQLVNLPGVGATYNDHVFLVSPYFADPTTPTFDNIFRGDPTTWTQGLTQWDANRTGIIASNGVDAAIKVRPTTAELAEIGPDFTARWNSFYANKTDKPLLWMSALAGLPADQTGLPVTSWLSGGVFLGYPESLGSIHISAATDVYAPPNFNSGFLTAQSDVAALRWGYKKAREIIRRMPSFRGALPPAHPPFAANSTAALTETEPVAITAPNIVYSAADDAAIDAYIRAAVGTSWHSFGTAPMKPLAQGGVVDPSLNVYGVKKLKIADVSIGPEMVNANTYSTAIAIGSNAFHIIAAELGIKTT</sequence>
<dbReference type="PANTHER" id="PTHR11552">
    <property type="entry name" value="GLUCOSE-METHANOL-CHOLINE GMC OXIDOREDUCTASE"/>
    <property type="match status" value="1"/>
</dbReference>
<gene>
    <name evidence="8" type="ORF">B0H16DRAFT_1677712</name>
</gene>
<organism evidence="8 9">
    <name type="scientific">Mycena metata</name>
    <dbReference type="NCBI Taxonomy" id="1033252"/>
    <lineage>
        <taxon>Eukaryota</taxon>
        <taxon>Fungi</taxon>
        <taxon>Dikarya</taxon>
        <taxon>Basidiomycota</taxon>
        <taxon>Agaricomycotina</taxon>
        <taxon>Agaricomycetes</taxon>
        <taxon>Agaricomycetidae</taxon>
        <taxon>Agaricales</taxon>
        <taxon>Marasmiineae</taxon>
        <taxon>Mycenaceae</taxon>
        <taxon>Mycena</taxon>
    </lineage>
</organism>
<dbReference type="Pfam" id="PF05199">
    <property type="entry name" value="GMC_oxred_C"/>
    <property type="match status" value="1"/>
</dbReference>
<protein>
    <submittedName>
        <fullName evidence="8">Alcohol oxidase</fullName>
    </submittedName>
</protein>
<dbReference type="Gene3D" id="3.30.560.10">
    <property type="entry name" value="Glucose Oxidase, domain 3"/>
    <property type="match status" value="1"/>
</dbReference>
<dbReference type="InterPro" id="IPR007867">
    <property type="entry name" value="GMC_OxRtase_C"/>
</dbReference>
<keyword evidence="5" id="KW-0732">Signal</keyword>
<dbReference type="GO" id="GO:0050660">
    <property type="term" value="F:flavin adenine dinucleotide binding"/>
    <property type="evidence" value="ECO:0007669"/>
    <property type="project" value="InterPro"/>
</dbReference>
<evidence type="ECO:0000256" key="2">
    <source>
        <dbReference type="ARBA" id="ARBA00010790"/>
    </source>
</evidence>
<comment type="cofactor">
    <cofactor evidence="1 3">
        <name>FAD</name>
        <dbReference type="ChEBI" id="CHEBI:57692"/>
    </cofactor>
</comment>
<proteinExistence type="inferred from homology"/>
<evidence type="ECO:0000313" key="9">
    <source>
        <dbReference type="Proteomes" id="UP001215598"/>
    </source>
</evidence>
<comment type="caution">
    <text evidence="8">The sequence shown here is derived from an EMBL/GenBank/DDBJ whole genome shotgun (WGS) entry which is preliminary data.</text>
</comment>
<dbReference type="PIRSF" id="PIRSF000137">
    <property type="entry name" value="Alcohol_oxidase"/>
    <property type="match status" value="1"/>
</dbReference>
<dbReference type="Pfam" id="PF00732">
    <property type="entry name" value="GMC_oxred_N"/>
    <property type="match status" value="1"/>
</dbReference>
<evidence type="ECO:0000259" key="7">
    <source>
        <dbReference type="PROSITE" id="PS00624"/>
    </source>
</evidence>